<comment type="caution">
    <text evidence="3">The sequence shown here is derived from an EMBL/GenBank/DDBJ whole genome shotgun (WGS) entry which is preliminary data.</text>
</comment>
<keyword evidence="1" id="KW-0175">Coiled coil</keyword>
<evidence type="ECO:0000256" key="2">
    <source>
        <dbReference type="SAM" id="MobiDB-lite"/>
    </source>
</evidence>
<feature type="compositionally biased region" description="Polar residues" evidence="2">
    <location>
        <begin position="91"/>
        <end position="101"/>
    </location>
</feature>
<feature type="region of interest" description="Disordered" evidence="2">
    <location>
        <begin position="229"/>
        <end position="253"/>
    </location>
</feature>
<name>A0AA39N7W4_ARMTA</name>
<keyword evidence="4" id="KW-1185">Reference proteome</keyword>
<feature type="coiled-coil region" evidence="1">
    <location>
        <begin position="294"/>
        <end position="338"/>
    </location>
</feature>
<sequence>MLSESANYDLCIFLQEHTQGATSATLLLNVLKNHAAFLGQGIRKIHLEGVEYRKCRSRLEHEYLIATVKESSGDGRRGYFLVDRSLNNPTGSDTASAWGSITSSLTTPPPPAAAPSNQWETSNHIHRAGAKLKRVTKWDPPDALDRLVILRNIGEALNVQGQCAYDVLMTMDLRQAPRRVTLEHFLLLVQTTSRNTPLYHLIFSQCYWFAYTIWKVLELETGAPVAQTRHAERQGTHSSLGKKLAVGRGNGVNESRTPEMIKLQWEAEKVDADQEWDALRQALRAPELARIKAEEALQQERAARQQDRATLQQERAARMQAEAKVNELQATLTKLQYSTGVNVPINV</sequence>
<reference evidence="3" key="1">
    <citation type="submission" date="2023-06" db="EMBL/GenBank/DDBJ databases">
        <authorList>
            <consortium name="Lawrence Berkeley National Laboratory"/>
            <person name="Ahrendt S."/>
            <person name="Sahu N."/>
            <person name="Indic B."/>
            <person name="Wong-Bajracharya J."/>
            <person name="Merenyi Z."/>
            <person name="Ke H.-M."/>
            <person name="Monk M."/>
            <person name="Kocsube S."/>
            <person name="Drula E."/>
            <person name="Lipzen A."/>
            <person name="Balint B."/>
            <person name="Henrissat B."/>
            <person name="Andreopoulos B."/>
            <person name="Martin F.M."/>
            <person name="Harder C.B."/>
            <person name="Rigling D."/>
            <person name="Ford K.L."/>
            <person name="Foster G.D."/>
            <person name="Pangilinan J."/>
            <person name="Papanicolaou A."/>
            <person name="Barry K."/>
            <person name="LaButti K."/>
            <person name="Viragh M."/>
            <person name="Koriabine M."/>
            <person name="Yan M."/>
            <person name="Riley R."/>
            <person name="Champramary S."/>
            <person name="Plett K.L."/>
            <person name="Tsai I.J."/>
            <person name="Slot J."/>
            <person name="Sipos G."/>
            <person name="Plett J."/>
            <person name="Nagy L.G."/>
            <person name="Grigoriev I.V."/>
        </authorList>
    </citation>
    <scope>NUCLEOTIDE SEQUENCE</scope>
    <source>
        <strain evidence="3">CCBAS 213</strain>
    </source>
</reference>
<accession>A0AA39N7W4</accession>
<evidence type="ECO:0000256" key="1">
    <source>
        <dbReference type="SAM" id="Coils"/>
    </source>
</evidence>
<organism evidence="3 4">
    <name type="scientific">Armillaria tabescens</name>
    <name type="common">Ringless honey mushroom</name>
    <name type="synonym">Agaricus tabescens</name>
    <dbReference type="NCBI Taxonomy" id="1929756"/>
    <lineage>
        <taxon>Eukaryota</taxon>
        <taxon>Fungi</taxon>
        <taxon>Dikarya</taxon>
        <taxon>Basidiomycota</taxon>
        <taxon>Agaricomycotina</taxon>
        <taxon>Agaricomycetes</taxon>
        <taxon>Agaricomycetidae</taxon>
        <taxon>Agaricales</taxon>
        <taxon>Marasmiineae</taxon>
        <taxon>Physalacriaceae</taxon>
        <taxon>Desarmillaria</taxon>
    </lineage>
</organism>
<gene>
    <name evidence="3" type="ORF">EV420DRAFT_222411</name>
</gene>
<dbReference type="GeneID" id="85364831"/>
<feature type="region of interest" description="Disordered" evidence="2">
    <location>
        <begin position="91"/>
        <end position="120"/>
    </location>
</feature>
<evidence type="ECO:0000313" key="4">
    <source>
        <dbReference type="Proteomes" id="UP001175211"/>
    </source>
</evidence>
<proteinExistence type="predicted"/>
<dbReference type="AlphaFoldDB" id="A0AA39N7W4"/>
<dbReference type="RefSeq" id="XP_060332696.1">
    <property type="nucleotide sequence ID" value="XM_060481283.1"/>
</dbReference>
<dbReference type="Proteomes" id="UP001175211">
    <property type="component" value="Unassembled WGS sequence"/>
</dbReference>
<dbReference type="EMBL" id="JAUEPS010000012">
    <property type="protein sequence ID" value="KAK0460657.1"/>
    <property type="molecule type" value="Genomic_DNA"/>
</dbReference>
<protein>
    <submittedName>
        <fullName evidence="3">Uncharacterized protein</fullName>
    </submittedName>
</protein>
<evidence type="ECO:0000313" key="3">
    <source>
        <dbReference type="EMBL" id="KAK0460657.1"/>
    </source>
</evidence>